<dbReference type="EC" id="2.7.6.1" evidence="6"/>
<dbReference type="GO" id="GO:0000287">
    <property type="term" value="F:magnesium ion binding"/>
    <property type="evidence" value="ECO:0007669"/>
    <property type="project" value="InterPro"/>
</dbReference>
<evidence type="ECO:0000256" key="13">
    <source>
        <dbReference type="ARBA" id="ARBA00022842"/>
    </source>
</evidence>
<evidence type="ECO:0000256" key="2">
    <source>
        <dbReference type="ARBA" id="ARBA00003018"/>
    </source>
</evidence>
<evidence type="ECO:0000256" key="16">
    <source>
        <dbReference type="ARBA" id="ARBA00041814"/>
    </source>
</evidence>
<protein>
    <recommendedName>
        <fullName evidence="15">Ribose-phosphate pyrophosphokinase 2</fullName>
        <ecNumber evidence="6">2.7.6.1</ecNumber>
    </recommendedName>
    <alternativeName>
        <fullName evidence="16">Phosphoribosyl pyrophosphate synthase II</fullName>
    </alternativeName>
</protein>
<dbReference type="Gene3D" id="3.40.50.2020">
    <property type="match status" value="2"/>
</dbReference>
<dbReference type="NCBIfam" id="NF002320">
    <property type="entry name" value="PRK01259.1"/>
    <property type="match status" value="1"/>
</dbReference>
<keyword evidence="10" id="KW-0547">Nucleotide-binding</keyword>
<dbReference type="PROSITE" id="PS00114">
    <property type="entry name" value="PRPP_SYNTHASE"/>
    <property type="match status" value="1"/>
</dbReference>
<dbReference type="GO" id="GO:0004749">
    <property type="term" value="F:ribose phosphate diphosphokinase activity"/>
    <property type="evidence" value="ECO:0007669"/>
    <property type="project" value="UniProtKB-EC"/>
</dbReference>
<evidence type="ECO:0000313" key="19">
    <source>
        <dbReference type="EMBL" id="CAD7222918.1"/>
    </source>
</evidence>
<dbReference type="HAMAP" id="MF_00583_B">
    <property type="entry name" value="RibP_PPkinase_B"/>
    <property type="match status" value="1"/>
</dbReference>
<dbReference type="FunFam" id="3.40.50.2020:FF:000014">
    <property type="entry name" value="Ribose-phosphate pyrophosphokinase 1"/>
    <property type="match status" value="1"/>
</dbReference>
<dbReference type="PANTHER" id="PTHR10210:SF32">
    <property type="entry name" value="RIBOSE-PHOSPHATE PYROPHOSPHOKINASE 2"/>
    <property type="match status" value="1"/>
</dbReference>
<feature type="region of interest" description="Disordered" evidence="18">
    <location>
        <begin position="208"/>
        <end position="234"/>
    </location>
</feature>
<dbReference type="CDD" id="cd06223">
    <property type="entry name" value="PRTases_typeI"/>
    <property type="match status" value="1"/>
</dbReference>
<evidence type="ECO:0000256" key="10">
    <source>
        <dbReference type="ARBA" id="ARBA00022741"/>
    </source>
</evidence>
<dbReference type="GO" id="GO:0016301">
    <property type="term" value="F:kinase activity"/>
    <property type="evidence" value="ECO:0007669"/>
    <property type="project" value="UniProtKB-KW"/>
</dbReference>
<dbReference type="Pfam" id="PF14572">
    <property type="entry name" value="Pribosyl_synth"/>
    <property type="match status" value="1"/>
</dbReference>
<keyword evidence="7" id="KW-0808">Transferase</keyword>
<proteinExistence type="inferred from homology"/>
<feature type="compositionally biased region" description="Low complexity" evidence="18">
    <location>
        <begin position="210"/>
        <end position="223"/>
    </location>
</feature>
<dbReference type="InterPro" id="IPR005946">
    <property type="entry name" value="Rib-P_diPkinase"/>
</dbReference>
<evidence type="ECO:0000256" key="8">
    <source>
        <dbReference type="ARBA" id="ARBA00022723"/>
    </source>
</evidence>
<evidence type="ECO:0000256" key="18">
    <source>
        <dbReference type="SAM" id="MobiDB-lite"/>
    </source>
</evidence>
<comment type="cofactor">
    <cofactor evidence="1">
        <name>Mg(2+)</name>
        <dbReference type="ChEBI" id="CHEBI:18420"/>
    </cofactor>
</comment>
<dbReference type="GO" id="GO:0005524">
    <property type="term" value="F:ATP binding"/>
    <property type="evidence" value="ECO:0007669"/>
    <property type="project" value="UniProtKB-KW"/>
</dbReference>
<comment type="function">
    <text evidence="2">Catalyzes the synthesis of phosphoribosylpyrophosphate (PRPP) that is essential for nucleotide synthesis.</text>
</comment>
<reference evidence="19" key="1">
    <citation type="submission" date="2020-11" db="EMBL/GenBank/DDBJ databases">
        <authorList>
            <person name="Tran Van P."/>
        </authorList>
    </citation>
    <scope>NUCLEOTIDE SEQUENCE</scope>
</reference>
<dbReference type="UniPathway" id="UPA00087">
    <property type="reaction ID" value="UER00172"/>
</dbReference>
<organism evidence="19">
    <name type="scientific">Cyprideis torosa</name>
    <dbReference type="NCBI Taxonomy" id="163714"/>
    <lineage>
        <taxon>Eukaryota</taxon>
        <taxon>Metazoa</taxon>
        <taxon>Ecdysozoa</taxon>
        <taxon>Arthropoda</taxon>
        <taxon>Crustacea</taxon>
        <taxon>Oligostraca</taxon>
        <taxon>Ostracoda</taxon>
        <taxon>Podocopa</taxon>
        <taxon>Podocopida</taxon>
        <taxon>Cytherocopina</taxon>
        <taxon>Cytheroidea</taxon>
        <taxon>Cytherideidae</taxon>
        <taxon>Cyprideis</taxon>
    </lineage>
</organism>
<sequence>MPELLQASTAVSSGQDSQIPPLDEERLEFLRGALEAFAPPDVIGVLKQAMGVIEGGSGEDATKVEAYEEIMNMGFVEELAFVLTSHEVEGQKEVFLSALLSFLTHGDEEVKSCGVNALLSCAQSLALKPKLEERIEILSRCETVEGDVDSGWTEEIHPDISLITSISLCGGGWVLLGNPSCCPPFQRFSIDTVERDASFSTVEKEVNCPSSSSALSQSGSSDSEQPRRPKRPKAVAIRSADDLHSFNHIVNNSVPREAALSRESPLEISLGAHLTARMPNIKLFTGSSHRELGQGIVDRLGIDLGKVVTKKFSNRETCVEIGESVRGEDVYIMQSGSGEINDNLMELLIMINACKIASSSRVSAVIPCFPYARQDKKDKSRAPISAKLVANMLSVAGADHIITMDLHASQIQGFFDIPVDNLYAEPAVLQWIKQNIEDWRTSCIVSPDAGGAKRVTSIADKLNVEFALIHKERKRANEIASMVLVGDVKDRIAILVDDMADTCGTICHAADKLIEAGAKQVFAILTHGIFSGPAISRINNACFEAVVVTNTIPQEENMKACPKIKCIDVAPIFAEAVRRTHNGESVSYLFSNVPY</sequence>
<keyword evidence="8" id="KW-0479">Metal-binding</keyword>
<dbReference type="InterPro" id="IPR000842">
    <property type="entry name" value="PRib_PP_synth_CS"/>
</dbReference>
<dbReference type="FunFam" id="3.40.50.2020:FF:000005">
    <property type="entry name" value="Ribose-phosphate pyrophosphokinase 1"/>
    <property type="match status" value="1"/>
</dbReference>
<dbReference type="GO" id="GO:0005737">
    <property type="term" value="C:cytoplasm"/>
    <property type="evidence" value="ECO:0007669"/>
    <property type="project" value="UniProtKB-SubCell"/>
</dbReference>
<dbReference type="InterPro" id="IPR029099">
    <property type="entry name" value="Pribosyltran_N"/>
</dbReference>
<dbReference type="Pfam" id="PF13793">
    <property type="entry name" value="Pribosyltran_N"/>
    <property type="match status" value="1"/>
</dbReference>
<dbReference type="GO" id="GO:0006015">
    <property type="term" value="P:5-phosphoribose 1-diphosphate biosynthetic process"/>
    <property type="evidence" value="ECO:0007669"/>
    <property type="project" value="UniProtKB-UniPathway"/>
</dbReference>
<evidence type="ECO:0000256" key="7">
    <source>
        <dbReference type="ARBA" id="ARBA00022679"/>
    </source>
</evidence>
<dbReference type="InterPro" id="IPR037515">
    <property type="entry name" value="Rib-P_diPkinase_bac"/>
</dbReference>
<evidence type="ECO:0000256" key="3">
    <source>
        <dbReference type="ARBA" id="ARBA00004496"/>
    </source>
</evidence>
<evidence type="ECO:0000256" key="4">
    <source>
        <dbReference type="ARBA" id="ARBA00004996"/>
    </source>
</evidence>
<evidence type="ECO:0000256" key="12">
    <source>
        <dbReference type="ARBA" id="ARBA00022840"/>
    </source>
</evidence>
<dbReference type="NCBIfam" id="TIGR01251">
    <property type="entry name" value="ribP_PPkin"/>
    <property type="match status" value="1"/>
</dbReference>
<evidence type="ECO:0000256" key="9">
    <source>
        <dbReference type="ARBA" id="ARBA00022727"/>
    </source>
</evidence>
<dbReference type="AlphaFoldDB" id="A0A7R8ZGN8"/>
<dbReference type="EMBL" id="OB660123">
    <property type="protein sequence ID" value="CAD7222918.1"/>
    <property type="molecule type" value="Genomic_DNA"/>
</dbReference>
<dbReference type="GO" id="GO:0002189">
    <property type="term" value="C:ribose phosphate diphosphokinase complex"/>
    <property type="evidence" value="ECO:0007669"/>
    <property type="project" value="TreeGrafter"/>
</dbReference>
<evidence type="ECO:0000256" key="15">
    <source>
        <dbReference type="ARBA" id="ARBA00040333"/>
    </source>
</evidence>
<keyword evidence="9" id="KW-0545">Nucleotide biosynthesis</keyword>
<comment type="catalytic activity">
    <reaction evidence="17">
        <text>D-ribose 5-phosphate + ATP = 5-phospho-alpha-D-ribose 1-diphosphate + AMP + H(+)</text>
        <dbReference type="Rhea" id="RHEA:15609"/>
        <dbReference type="ChEBI" id="CHEBI:15378"/>
        <dbReference type="ChEBI" id="CHEBI:30616"/>
        <dbReference type="ChEBI" id="CHEBI:58017"/>
        <dbReference type="ChEBI" id="CHEBI:78346"/>
        <dbReference type="ChEBI" id="CHEBI:456215"/>
        <dbReference type="EC" id="2.7.6.1"/>
    </reaction>
</comment>
<gene>
    <name evidence="19" type="ORF">CTOB1V02_LOCUS914</name>
</gene>
<dbReference type="OrthoDB" id="6331047at2759"/>
<accession>A0A7R8ZGN8</accession>
<dbReference type="InterPro" id="IPR000836">
    <property type="entry name" value="PRTase_dom"/>
</dbReference>
<name>A0A7R8ZGN8_9CRUS</name>
<dbReference type="SMART" id="SM01400">
    <property type="entry name" value="Pribosyltran_N"/>
    <property type="match status" value="1"/>
</dbReference>
<comment type="subcellular location">
    <subcellularLocation>
        <location evidence="3">Cytoplasm</location>
    </subcellularLocation>
</comment>
<dbReference type="GO" id="GO:0006164">
    <property type="term" value="P:purine nucleotide biosynthetic process"/>
    <property type="evidence" value="ECO:0007669"/>
    <property type="project" value="TreeGrafter"/>
</dbReference>
<dbReference type="InterPro" id="IPR029057">
    <property type="entry name" value="PRTase-like"/>
</dbReference>
<comment type="pathway">
    <text evidence="4">Metabolic intermediate biosynthesis; 5-phospho-alpha-D-ribose 1-diphosphate biosynthesis; 5-phospho-alpha-D-ribose 1-diphosphate from D-ribose 5-phosphate (route I): step 1/1.</text>
</comment>
<keyword evidence="12" id="KW-0067">ATP-binding</keyword>
<evidence type="ECO:0000256" key="14">
    <source>
        <dbReference type="ARBA" id="ARBA00026067"/>
    </source>
</evidence>
<keyword evidence="11" id="KW-0418">Kinase</keyword>
<evidence type="ECO:0000256" key="17">
    <source>
        <dbReference type="ARBA" id="ARBA00049535"/>
    </source>
</evidence>
<evidence type="ECO:0000256" key="1">
    <source>
        <dbReference type="ARBA" id="ARBA00001946"/>
    </source>
</evidence>
<comment type="subunit">
    <text evidence="14">Homodimer. The active form is probably a hexamer composed of 3 homodimers.</text>
</comment>
<evidence type="ECO:0000256" key="5">
    <source>
        <dbReference type="ARBA" id="ARBA00006478"/>
    </source>
</evidence>
<comment type="similarity">
    <text evidence="5">Belongs to the ribose-phosphate pyrophosphokinase family.</text>
</comment>
<dbReference type="SUPFAM" id="SSF53271">
    <property type="entry name" value="PRTase-like"/>
    <property type="match status" value="1"/>
</dbReference>
<keyword evidence="13" id="KW-0460">Magnesium</keyword>
<dbReference type="GO" id="GO:0009156">
    <property type="term" value="P:ribonucleoside monophosphate biosynthetic process"/>
    <property type="evidence" value="ECO:0007669"/>
    <property type="project" value="InterPro"/>
</dbReference>
<dbReference type="PANTHER" id="PTHR10210">
    <property type="entry name" value="RIBOSE-PHOSPHATE DIPHOSPHOKINASE FAMILY MEMBER"/>
    <property type="match status" value="1"/>
</dbReference>
<evidence type="ECO:0000256" key="11">
    <source>
        <dbReference type="ARBA" id="ARBA00022777"/>
    </source>
</evidence>
<evidence type="ECO:0000256" key="6">
    <source>
        <dbReference type="ARBA" id="ARBA00013247"/>
    </source>
</evidence>